<dbReference type="GO" id="GO:0016747">
    <property type="term" value="F:acyltransferase activity, transferring groups other than amino-acyl groups"/>
    <property type="evidence" value="ECO:0007669"/>
    <property type="project" value="InterPro"/>
</dbReference>
<comment type="caution">
    <text evidence="2">The sequence shown here is derived from an EMBL/GenBank/DDBJ whole genome shotgun (WGS) entry which is preliminary data.</text>
</comment>
<feature type="domain" description="N-acetyltransferase" evidence="1">
    <location>
        <begin position="69"/>
        <end position="227"/>
    </location>
</feature>
<evidence type="ECO:0000259" key="1">
    <source>
        <dbReference type="PROSITE" id="PS51186"/>
    </source>
</evidence>
<accession>A0A2H0M184</accession>
<protein>
    <recommendedName>
        <fullName evidence="1">N-acetyltransferase domain-containing protein</fullName>
    </recommendedName>
</protein>
<dbReference type="SUPFAM" id="SSF55729">
    <property type="entry name" value="Acyl-CoA N-acyltransferases (Nat)"/>
    <property type="match status" value="1"/>
</dbReference>
<dbReference type="PROSITE" id="PS51186">
    <property type="entry name" value="GNAT"/>
    <property type="match status" value="1"/>
</dbReference>
<dbReference type="CDD" id="cd04301">
    <property type="entry name" value="NAT_SF"/>
    <property type="match status" value="1"/>
</dbReference>
<sequence length="244" mass="28636">MIQLQQDIIKQKIKNIFKKDVVSIVRSIKNLSKKEEKVIDIYMLDLCDKSIGTNKNNSNTKTDGWSDKIQIKTLSKNEREYFEQYLEIRKDFLAREDLESILNLESKYFLALQNNQIAGVYCLVLKKTPIRGGFDLEIIFTDNQAYLFQLYVMPELRGTGLGSFLISYLINYCRNKAFQYLIIAMKTDNEASIHMHKKIGFKKYARIKVIKQCFIKRHEFKLEKDVTPGLLTIKTFEKKLSSFK</sequence>
<evidence type="ECO:0000313" key="2">
    <source>
        <dbReference type="EMBL" id="PIQ89485.1"/>
    </source>
</evidence>
<dbReference type="Gene3D" id="3.40.630.30">
    <property type="match status" value="1"/>
</dbReference>
<proteinExistence type="predicted"/>
<dbReference type="InterPro" id="IPR016181">
    <property type="entry name" value="Acyl_CoA_acyltransferase"/>
</dbReference>
<dbReference type="Proteomes" id="UP000229641">
    <property type="component" value="Unassembled WGS sequence"/>
</dbReference>
<dbReference type="EMBL" id="PCWA01000037">
    <property type="protein sequence ID" value="PIQ89485.1"/>
    <property type="molecule type" value="Genomic_DNA"/>
</dbReference>
<evidence type="ECO:0000313" key="3">
    <source>
        <dbReference type="Proteomes" id="UP000229641"/>
    </source>
</evidence>
<organism evidence="2 3">
    <name type="scientific">Candidatus Ghiorseimicrobium undicola</name>
    <dbReference type="NCBI Taxonomy" id="1974746"/>
    <lineage>
        <taxon>Bacteria</taxon>
        <taxon>Pseudomonadati</taxon>
        <taxon>Candidatus Omnitrophota</taxon>
        <taxon>Candidatus Ghiorseimicrobium</taxon>
    </lineage>
</organism>
<dbReference type="InterPro" id="IPR000182">
    <property type="entry name" value="GNAT_dom"/>
</dbReference>
<gene>
    <name evidence="2" type="ORF">COV72_02970</name>
</gene>
<name>A0A2H0M184_9BACT</name>
<dbReference type="Pfam" id="PF00583">
    <property type="entry name" value="Acetyltransf_1"/>
    <property type="match status" value="1"/>
</dbReference>
<dbReference type="AlphaFoldDB" id="A0A2H0M184"/>
<reference evidence="2 3" key="1">
    <citation type="submission" date="2017-09" db="EMBL/GenBank/DDBJ databases">
        <title>Depth-based differentiation of microbial function through sediment-hosted aquifers and enrichment of novel symbionts in the deep terrestrial subsurface.</title>
        <authorList>
            <person name="Probst A.J."/>
            <person name="Ladd B."/>
            <person name="Jarett J.K."/>
            <person name="Geller-Mcgrath D.E."/>
            <person name="Sieber C.M."/>
            <person name="Emerson J.B."/>
            <person name="Anantharaman K."/>
            <person name="Thomas B.C."/>
            <person name="Malmstrom R."/>
            <person name="Stieglmeier M."/>
            <person name="Klingl A."/>
            <person name="Woyke T."/>
            <person name="Ryan C.M."/>
            <person name="Banfield J.F."/>
        </authorList>
    </citation>
    <scope>NUCLEOTIDE SEQUENCE [LARGE SCALE GENOMIC DNA]</scope>
    <source>
        <strain evidence="2">CG11_big_fil_rev_8_21_14_0_20_42_13</strain>
    </source>
</reference>